<dbReference type="Proteomes" id="UP000664382">
    <property type="component" value="Unassembled WGS sequence"/>
</dbReference>
<evidence type="ECO:0000256" key="8">
    <source>
        <dbReference type="SAM" id="Phobius"/>
    </source>
</evidence>
<evidence type="ECO:0000256" key="5">
    <source>
        <dbReference type="ARBA" id="ARBA00022692"/>
    </source>
</evidence>
<evidence type="ECO:0000256" key="2">
    <source>
        <dbReference type="ARBA" id="ARBA00007362"/>
    </source>
</evidence>
<name>A0A939SAI0_9MICO</name>
<gene>
    <name evidence="9" type="primary">rarD</name>
    <name evidence="9" type="ORF">J4H92_00830</name>
</gene>
<evidence type="ECO:0000256" key="4">
    <source>
        <dbReference type="ARBA" id="ARBA00022475"/>
    </source>
</evidence>
<feature type="transmembrane region" description="Helical" evidence="8">
    <location>
        <begin position="184"/>
        <end position="203"/>
    </location>
</feature>
<evidence type="ECO:0000256" key="6">
    <source>
        <dbReference type="ARBA" id="ARBA00022989"/>
    </source>
</evidence>
<dbReference type="RefSeq" id="WP_208095138.1">
    <property type="nucleotide sequence ID" value="NZ_JAGDYM010000002.1"/>
</dbReference>
<dbReference type="NCBIfam" id="TIGR00688">
    <property type="entry name" value="rarD"/>
    <property type="match status" value="1"/>
</dbReference>
<keyword evidence="7 8" id="KW-0472">Membrane</keyword>
<dbReference type="InterPro" id="IPR004626">
    <property type="entry name" value="RarD"/>
</dbReference>
<evidence type="ECO:0000313" key="10">
    <source>
        <dbReference type="Proteomes" id="UP000664382"/>
    </source>
</evidence>
<dbReference type="AlphaFoldDB" id="A0A939SAI0"/>
<keyword evidence="10" id="KW-1185">Reference proteome</keyword>
<comment type="caution">
    <text evidence="9">The sequence shown here is derived from an EMBL/GenBank/DDBJ whole genome shotgun (WGS) entry which is preliminary data.</text>
</comment>
<reference evidence="9" key="1">
    <citation type="submission" date="2021-03" db="EMBL/GenBank/DDBJ databases">
        <title>Leucobacter chromiisoli sp. nov., isolated from chromium-containing soil of chemical plant.</title>
        <authorList>
            <person name="Xu Z."/>
        </authorList>
    </citation>
    <scope>NUCLEOTIDE SEQUENCE</scope>
    <source>
        <strain evidence="9">S27</strain>
    </source>
</reference>
<organism evidence="9 10">
    <name type="scientific">Leucobacter weissii</name>
    <dbReference type="NCBI Taxonomy" id="1983706"/>
    <lineage>
        <taxon>Bacteria</taxon>
        <taxon>Bacillati</taxon>
        <taxon>Actinomycetota</taxon>
        <taxon>Actinomycetes</taxon>
        <taxon>Micrococcales</taxon>
        <taxon>Microbacteriaceae</taxon>
        <taxon>Leucobacter</taxon>
    </lineage>
</organism>
<feature type="transmembrane region" description="Helical" evidence="8">
    <location>
        <begin position="104"/>
        <end position="125"/>
    </location>
</feature>
<keyword evidence="4" id="KW-1003">Cell membrane</keyword>
<feature type="transmembrane region" description="Helical" evidence="8">
    <location>
        <begin position="38"/>
        <end position="57"/>
    </location>
</feature>
<comment type="subcellular location">
    <subcellularLocation>
        <location evidence="1">Cell membrane</location>
        <topology evidence="1">Multi-pass membrane protein</topology>
    </subcellularLocation>
</comment>
<feature type="transmembrane region" description="Helical" evidence="8">
    <location>
        <begin position="77"/>
        <end position="98"/>
    </location>
</feature>
<protein>
    <submittedName>
        <fullName evidence="9">EamA family transporter RarD</fullName>
    </submittedName>
</protein>
<feature type="transmembrane region" description="Helical" evidence="8">
    <location>
        <begin position="12"/>
        <end position="32"/>
    </location>
</feature>
<keyword evidence="3" id="KW-0813">Transport</keyword>
<feature type="transmembrane region" description="Helical" evidence="8">
    <location>
        <begin position="155"/>
        <end position="172"/>
    </location>
</feature>
<comment type="similarity">
    <text evidence="2">Belongs to the EamA transporter family.</text>
</comment>
<accession>A0A939SAI0</accession>
<evidence type="ECO:0000256" key="7">
    <source>
        <dbReference type="ARBA" id="ARBA00023136"/>
    </source>
</evidence>
<evidence type="ECO:0000256" key="1">
    <source>
        <dbReference type="ARBA" id="ARBA00004651"/>
    </source>
</evidence>
<feature type="transmembrane region" description="Helical" evidence="8">
    <location>
        <begin position="247"/>
        <end position="267"/>
    </location>
</feature>
<keyword evidence="6 8" id="KW-1133">Transmembrane helix</keyword>
<feature type="transmembrane region" description="Helical" evidence="8">
    <location>
        <begin position="132"/>
        <end position="149"/>
    </location>
</feature>
<dbReference type="SUPFAM" id="SSF103481">
    <property type="entry name" value="Multidrug resistance efflux transporter EmrE"/>
    <property type="match status" value="1"/>
</dbReference>
<feature type="transmembrane region" description="Helical" evidence="8">
    <location>
        <begin position="273"/>
        <end position="293"/>
    </location>
</feature>
<dbReference type="EMBL" id="JAGDYM010000002">
    <property type="protein sequence ID" value="MBO1900490.1"/>
    <property type="molecule type" value="Genomic_DNA"/>
</dbReference>
<evidence type="ECO:0000256" key="3">
    <source>
        <dbReference type="ARBA" id="ARBA00022448"/>
    </source>
</evidence>
<dbReference type="GO" id="GO:0005886">
    <property type="term" value="C:plasma membrane"/>
    <property type="evidence" value="ECO:0007669"/>
    <property type="project" value="UniProtKB-SubCell"/>
</dbReference>
<dbReference type="InterPro" id="IPR037185">
    <property type="entry name" value="EmrE-like"/>
</dbReference>
<proteinExistence type="inferred from homology"/>
<keyword evidence="5 8" id="KW-0812">Transmembrane</keyword>
<sequence length="300" mass="32500">MRAPSAAPRGSLVSVASSVGFAAVYLVTPVLAPLPAESIWAVRWLLTLPVVTVALCLMRDWRSVSGIWERVRRRPVILLGILLAAALLSAQLWLFGWAPLNGRALQVALGYFLMPLVLVFVGRVLYGDRMNWWQWLAVSCAGLGVIYEVLRVGSISWETLLVALGYPAYFVLRRRLGIGHLGGMWWELIAMVPVAVLLLGVEVGDGTAFAENPSLRWLAPAFAVLAGVALLLYVWASRLLSMSVFGLLSYVEPALLVVVSLAIGERISGEEWVIYGAIWSAVLVLVVGGAVSLRRPGEAG</sequence>
<evidence type="ECO:0000313" key="9">
    <source>
        <dbReference type="EMBL" id="MBO1900490.1"/>
    </source>
</evidence>
<feature type="transmembrane region" description="Helical" evidence="8">
    <location>
        <begin position="215"/>
        <end position="235"/>
    </location>
</feature>